<proteinExistence type="predicted"/>
<evidence type="ECO:0000313" key="5">
    <source>
        <dbReference type="Proteomes" id="UP000663937"/>
    </source>
</evidence>
<evidence type="ECO:0000313" key="4">
    <source>
        <dbReference type="EMBL" id="QTE30509.1"/>
    </source>
</evidence>
<dbReference type="SUPFAM" id="SSF49299">
    <property type="entry name" value="PKD domain"/>
    <property type="match status" value="1"/>
</dbReference>
<keyword evidence="1 2" id="KW-0732">Signal</keyword>
<evidence type="ECO:0000259" key="3">
    <source>
        <dbReference type="PROSITE" id="PS50093"/>
    </source>
</evidence>
<dbReference type="Gene3D" id="2.60.40.10">
    <property type="entry name" value="Immunoglobulins"/>
    <property type="match status" value="1"/>
</dbReference>
<accession>A0A8A4ZHR0</accession>
<dbReference type="EMBL" id="CP071868">
    <property type="protein sequence ID" value="QTE30509.1"/>
    <property type="molecule type" value="Genomic_DNA"/>
</dbReference>
<dbReference type="InterPro" id="IPR039331">
    <property type="entry name" value="PAPs-like"/>
</dbReference>
<organism evidence="4 5">
    <name type="scientific">Pengzhenrongella sicca</name>
    <dbReference type="NCBI Taxonomy" id="2819238"/>
    <lineage>
        <taxon>Bacteria</taxon>
        <taxon>Bacillati</taxon>
        <taxon>Actinomycetota</taxon>
        <taxon>Actinomycetes</taxon>
        <taxon>Micrococcales</taxon>
        <taxon>Pengzhenrongella</taxon>
    </lineage>
</organism>
<feature type="domain" description="PKD" evidence="3">
    <location>
        <begin position="345"/>
        <end position="433"/>
    </location>
</feature>
<dbReference type="SMART" id="SM00089">
    <property type="entry name" value="PKD"/>
    <property type="match status" value="1"/>
</dbReference>
<dbReference type="PANTHER" id="PTHR22953:SF153">
    <property type="entry name" value="PURPLE ACID PHOSPHATASE"/>
    <property type="match status" value="1"/>
</dbReference>
<name>A0A8A4ZHR0_9MICO</name>
<dbReference type="Pfam" id="PF18911">
    <property type="entry name" value="PKD_4"/>
    <property type="match status" value="1"/>
</dbReference>
<dbReference type="SUPFAM" id="SSF56300">
    <property type="entry name" value="Metallo-dependent phosphatases"/>
    <property type="match status" value="1"/>
</dbReference>
<dbReference type="InterPro" id="IPR000601">
    <property type="entry name" value="PKD_dom"/>
</dbReference>
<dbReference type="CDD" id="cd00146">
    <property type="entry name" value="PKD"/>
    <property type="match status" value="1"/>
</dbReference>
<dbReference type="InterPro" id="IPR035986">
    <property type="entry name" value="PKD_dom_sf"/>
</dbReference>
<dbReference type="Proteomes" id="UP000663937">
    <property type="component" value="Chromosome"/>
</dbReference>
<evidence type="ECO:0000256" key="2">
    <source>
        <dbReference type="SAM" id="SignalP"/>
    </source>
</evidence>
<reference evidence="4" key="1">
    <citation type="submission" date="2021-03" db="EMBL/GenBank/DDBJ databases">
        <title>Pengzhenrongella sicca gen. nov., sp. nov., a new member of suborder Micrococcineae isolated from High-Arctic tundra soil.</title>
        <authorList>
            <person name="Peng F."/>
        </authorList>
    </citation>
    <scope>NUCLEOTIDE SEQUENCE</scope>
    <source>
        <strain evidence="4">LRZ-2</strain>
    </source>
</reference>
<dbReference type="Gene3D" id="3.60.21.10">
    <property type="match status" value="1"/>
</dbReference>
<dbReference type="KEGG" id="psic:J4E96_05895"/>
<protein>
    <submittedName>
        <fullName evidence="4">PKD domain-containing protein</fullName>
    </submittedName>
</protein>
<dbReference type="GO" id="GO:0005975">
    <property type="term" value="P:carbohydrate metabolic process"/>
    <property type="evidence" value="ECO:0007669"/>
    <property type="project" value="UniProtKB-ARBA"/>
</dbReference>
<keyword evidence="5" id="KW-1185">Reference proteome</keyword>
<evidence type="ECO:0000256" key="1">
    <source>
        <dbReference type="ARBA" id="ARBA00022729"/>
    </source>
</evidence>
<sequence length="649" mass="65838">MRRDLGFLVAAAALVALAGLPAADSSRSQIRAQAAAAERTVHFTAAGDYASGPQTQSVLATIASLEPDLHLALGGLSYVAGTEQAWCDGVVDQVGAGFPVELVAGTGEADGTAGHIADFAACLPNQLPGVVGTYGRQWYVDMPARDPLVRFVLISPGLTFPDGTDAYALGDARYTWTANAIDGARAASIPWVVVGMHQPCLTTASRTCGAGADLLNLLVTKQVDLVLAGHEHLYERTKQLALAPRCVALVPGSADPDCVADGDATLVKGAGTVLVTVGTGGIAQNPQDREDTEAPYFAAASGRDTAAWGVLDVRATPTALFADFVRSAGSTFTDSFAIRPAGPDQNSPPVASFTSSCDLLTCTVDAAGSTDPDGTIDGFAWSFGDGSTGAGASTTHEYAAAGTYAITLTVTDSSVRTGSALRIIEVAPTVTGVLAADSFERDVAAGFGSAVTGGDWTVTEGAAVTGGAGRLTLTSKGAVVGARLPAVNGTTATTRLTETWDRRPDGSGGWLVVRGRITPGGEYRLRIGHKSDGEITARIVRTDAAGAETAVTPEQTVPLLAYTGGTRIAASFEVTGTGPTGLRAKVWAADEPEPAGWLIDTADATPELQVPGHPGVAAVLSGATTNVPVTVSLDDLTVVGPGGAPAPTG</sequence>
<dbReference type="GO" id="GO:0003993">
    <property type="term" value="F:acid phosphatase activity"/>
    <property type="evidence" value="ECO:0007669"/>
    <property type="project" value="InterPro"/>
</dbReference>
<dbReference type="PROSITE" id="PS50093">
    <property type="entry name" value="PKD"/>
    <property type="match status" value="1"/>
</dbReference>
<dbReference type="InterPro" id="IPR013783">
    <property type="entry name" value="Ig-like_fold"/>
</dbReference>
<gene>
    <name evidence="4" type="ORF">J4E96_05895</name>
</gene>
<dbReference type="RefSeq" id="WP_227424847.1">
    <property type="nucleotide sequence ID" value="NZ_CP071868.1"/>
</dbReference>
<dbReference type="InterPro" id="IPR029052">
    <property type="entry name" value="Metallo-depent_PP-like"/>
</dbReference>
<feature type="signal peptide" evidence="2">
    <location>
        <begin position="1"/>
        <end position="18"/>
    </location>
</feature>
<dbReference type="InterPro" id="IPR022409">
    <property type="entry name" value="PKD/Chitinase_dom"/>
</dbReference>
<feature type="chain" id="PRO_5038423405" evidence="2">
    <location>
        <begin position="19"/>
        <end position="649"/>
    </location>
</feature>
<dbReference type="AlphaFoldDB" id="A0A8A4ZHR0"/>
<dbReference type="PANTHER" id="PTHR22953">
    <property type="entry name" value="ACID PHOSPHATASE RELATED"/>
    <property type="match status" value="1"/>
</dbReference>